<keyword evidence="2" id="KW-1185">Reference proteome</keyword>
<protein>
    <submittedName>
        <fullName evidence="1">Uncharacterized protein</fullName>
    </submittedName>
</protein>
<dbReference type="OrthoDB" id="21225at2759"/>
<sequence length="263" mass="28615">MGGTGTVNQRWFESIGIRDDNANSNNFGLNVGGQNANVNFGSLGYENFGLVQEGFGSLSYVGSGSGIGSEFQEELFKEGNIYENREIPLQNYNGGTSTNVAEFNQMGFNNSNFSLAYDMDLLNKMNENNDASAFLQSDLINSIQDVQPLDQLYNGGGDTSLIGNTSCVLNEYSPISVNQNSMQLYLGGDVISSPAEINSCMLNESPMSLDQNFNQLQGNEQFSNGDLYDIFMVDKMSEASTSATTNPKMDMDLFEAVFGTVDN</sequence>
<gene>
    <name evidence="1" type="ORF">TSUD_13670</name>
</gene>
<evidence type="ECO:0000313" key="1">
    <source>
        <dbReference type="EMBL" id="GAU41766.1"/>
    </source>
</evidence>
<evidence type="ECO:0000313" key="2">
    <source>
        <dbReference type="Proteomes" id="UP000242715"/>
    </source>
</evidence>
<accession>A0A2Z6NDI9</accession>
<organism evidence="1 2">
    <name type="scientific">Trifolium subterraneum</name>
    <name type="common">Subterranean clover</name>
    <dbReference type="NCBI Taxonomy" id="3900"/>
    <lineage>
        <taxon>Eukaryota</taxon>
        <taxon>Viridiplantae</taxon>
        <taxon>Streptophyta</taxon>
        <taxon>Embryophyta</taxon>
        <taxon>Tracheophyta</taxon>
        <taxon>Spermatophyta</taxon>
        <taxon>Magnoliopsida</taxon>
        <taxon>eudicotyledons</taxon>
        <taxon>Gunneridae</taxon>
        <taxon>Pentapetalae</taxon>
        <taxon>rosids</taxon>
        <taxon>fabids</taxon>
        <taxon>Fabales</taxon>
        <taxon>Fabaceae</taxon>
        <taxon>Papilionoideae</taxon>
        <taxon>50 kb inversion clade</taxon>
        <taxon>NPAAA clade</taxon>
        <taxon>Hologalegina</taxon>
        <taxon>IRL clade</taxon>
        <taxon>Trifolieae</taxon>
        <taxon>Trifolium</taxon>
    </lineage>
</organism>
<reference evidence="2" key="1">
    <citation type="journal article" date="2017" name="Front. Plant Sci.">
        <title>Climate Clever Clovers: New Paradigm to Reduce the Environmental Footprint of Ruminants by Breeding Low Methanogenic Forages Utilizing Haplotype Variation.</title>
        <authorList>
            <person name="Kaur P."/>
            <person name="Appels R."/>
            <person name="Bayer P.E."/>
            <person name="Keeble-Gagnere G."/>
            <person name="Wang J."/>
            <person name="Hirakawa H."/>
            <person name="Shirasawa K."/>
            <person name="Vercoe P."/>
            <person name="Stefanova K."/>
            <person name="Durmic Z."/>
            <person name="Nichols P."/>
            <person name="Revell C."/>
            <person name="Isobe S.N."/>
            <person name="Edwards D."/>
            <person name="Erskine W."/>
        </authorList>
    </citation>
    <scope>NUCLEOTIDE SEQUENCE [LARGE SCALE GENOMIC DNA]</scope>
    <source>
        <strain evidence="2">cv. Daliak</strain>
    </source>
</reference>
<dbReference type="EMBL" id="DF973880">
    <property type="protein sequence ID" value="GAU41766.1"/>
    <property type="molecule type" value="Genomic_DNA"/>
</dbReference>
<dbReference type="Proteomes" id="UP000242715">
    <property type="component" value="Unassembled WGS sequence"/>
</dbReference>
<name>A0A2Z6NDI9_TRISU</name>
<dbReference type="AlphaFoldDB" id="A0A2Z6NDI9"/>
<proteinExistence type="predicted"/>